<dbReference type="InterPro" id="IPR036390">
    <property type="entry name" value="WH_DNA-bd_sf"/>
</dbReference>
<evidence type="ECO:0000313" key="6">
    <source>
        <dbReference type="Proteomes" id="UP000008634"/>
    </source>
</evidence>
<dbReference type="Pfam" id="PF03965">
    <property type="entry name" value="Penicillinase_R"/>
    <property type="match status" value="1"/>
</dbReference>
<dbReference type="InterPro" id="IPR005650">
    <property type="entry name" value="BlaI_family"/>
</dbReference>
<dbReference type="Gene3D" id="1.10.10.10">
    <property type="entry name" value="Winged helix-like DNA-binding domain superfamily/Winged helix DNA-binding domain"/>
    <property type="match status" value="1"/>
</dbReference>
<dbReference type="GO" id="GO:0003677">
    <property type="term" value="F:DNA binding"/>
    <property type="evidence" value="ECO:0007669"/>
    <property type="project" value="UniProtKB-KW"/>
</dbReference>
<protein>
    <submittedName>
        <fullName evidence="5">Transcriptional repressor, CopY family</fullName>
    </submittedName>
</protein>
<dbReference type="PIRSF" id="PIRSF019455">
    <property type="entry name" value="CopR_AtkY"/>
    <property type="match status" value="1"/>
</dbReference>
<dbReference type="eggNOG" id="COG3682">
    <property type="taxonomic scope" value="Bacteria"/>
</dbReference>
<dbReference type="Proteomes" id="UP000008634">
    <property type="component" value="Chromosome"/>
</dbReference>
<sequence>MSIDTETSLRYMKQLTKAEEEVMQVLWQLEKCNVAAIIEELPEPKPAYNTVSTIVRILESKGFVNHEQEGKGYLYFPLLKKADYSNQSINKLVDGYFQGSFKSMVSFFMKKNDMNLSELESILKEIKKEEK</sequence>
<keyword evidence="4" id="KW-0804">Transcription</keyword>
<dbReference type="STRING" id="688270.Celal_1988"/>
<proteinExistence type="inferred from homology"/>
<keyword evidence="2" id="KW-0805">Transcription regulation</keyword>
<dbReference type="KEGG" id="cao:Celal_1988"/>
<dbReference type="InterPro" id="IPR036388">
    <property type="entry name" value="WH-like_DNA-bd_sf"/>
</dbReference>
<evidence type="ECO:0000256" key="2">
    <source>
        <dbReference type="ARBA" id="ARBA00023015"/>
    </source>
</evidence>
<dbReference type="Gene3D" id="1.10.4040.10">
    <property type="entry name" value="Penicillinase repressor domain"/>
    <property type="match status" value="1"/>
</dbReference>
<dbReference type="AlphaFoldDB" id="E6X3W0"/>
<comment type="similarity">
    <text evidence="1">Belongs to the BlaI transcriptional regulatory family.</text>
</comment>
<dbReference type="HOGENOM" id="CLU_119090_4_0_10"/>
<dbReference type="GO" id="GO:0045892">
    <property type="term" value="P:negative regulation of DNA-templated transcription"/>
    <property type="evidence" value="ECO:0007669"/>
    <property type="project" value="InterPro"/>
</dbReference>
<keyword evidence="3" id="KW-0238">DNA-binding</keyword>
<gene>
    <name evidence="5" type="ordered locus">Celal_1988</name>
</gene>
<dbReference type="SUPFAM" id="SSF46785">
    <property type="entry name" value="Winged helix' DNA-binding domain"/>
    <property type="match status" value="1"/>
</dbReference>
<name>E6X3W0_CELAD</name>
<evidence type="ECO:0000256" key="1">
    <source>
        <dbReference type="ARBA" id="ARBA00011046"/>
    </source>
</evidence>
<organism evidence="5 6">
    <name type="scientific">Cellulophaga algicola (strain DSM 14237 / IC166 / ACAM 630)</name>
    <dbReference type="NCBI Taxonomy" id="688270"/>
    <lineage>
        <taxon>Bacteria</taxon>
        <taxon>Pseudomonadati</taxon>
        <taxon>Bacteroidota</taxon>
        <taxon>Flavobacteriia</taxon>
        <taxon>Flavobacteriales</taxon>
        <taxon>Flavobacteriaceae</taxon>
        <taxon>Cellulophaga</taxon>
    </lineage>
</organism>
<reference evidence="5 6" key="1">
    <citation type="journal article" date="2010" name="Stand. Genomic Sci.">
        <title>Complete genome sequence of Cellulophaga algicola type strain (IC166).</title>
        <authorList>
            <person name="Abt B."/>
            <person name="Lu M."/>
            <person name="Misra M."/>
            <person name="Han C."/>
            <person name="Nolan M."/>
            <person name="Lucas S."/>
            <person name="Hammon N."/>
            <person name="Deshpande S."/>
            <person name="Cheng J.F."/>
            <person name="Tapia R."/>
            <person name="Goodwin L."/>
            <person name="Pitluck S."/>
            <person name="Liolios K."/>
            <person name="Pagani I."/>
            <person name="Ivanova N."/>
            <person name="Mavromatis K."/>
            <person name="Ovchinikova G."/>
            <person name="Pati A."/>
            <person name="Chen A."/>
            <person name="Palaniappan K."/>
            <person name="Land M."/>
            <person name="Hauser L."/>
            <person name="Chang Y.J."/>
            <person name="Jeffries C.D."/>
            <person name="Detter J.C."/>
            <person name="Brambilla E."/>
            <person name="Rohde M."/>
            <person name="Tindall B.J."/>
            <person name="Goker M."/>
            <person name="Woyke T."/>
            <person name="Bristow J."/>
            <person name="Eisen J.A."/>
            <person name="Markowitz V."/>
            <person name="Hugenholtz P."/>
            <person name="Kyrpides N.C."/>
            <person name="Klenk H.P."/>
            <person name="Lapidus A."/>
        </authorList>
    </citation>
    <scope>NUCLEOTIDE SEQUENCE [LARGE SCALE GENOMIC DNA]</scope>
    <source>
        <strain evidence="6">DSM 14237 / IC166 / ACAM 630</strain>
    </source>
</reference>
<evidence type="ECO:0000313" key="5">
    <source>
        <dbReference type="EMBL" id="ADV49285.1"/>
    </source>
</evidence>
<keyword evidence="6" id="KW-1185">Reference proteome</keyword>
<evidence type="ECO:0000256" key="4">
    <source>
        <dbReference type="ARBA" id="ARBA00023163"/>
    </source>
</evidence>
<evidence type="ECO:0000256" key="3">
    <source>
        <dbReference type="ARBA" id="ARBA00023125"/>
    </source>
</evidence>
<accession>E6X3W0</accession>
<dbReference type="EMBL" id="CP002453">
    <property type="protein sequence ID" value="ADV49285.1"/>
    <property type="molecule type" value="Genomic_DNA"/>
</dbReference>